<evidence type="ECO:0000313" key="6">
    <source>
        <dbReference type="Proteomes" id="UP000317421"/>
    </source>
</evidence>
<dbReference type="InterPro" id="IPR000917">
    <property type="entry name" value="Sulfatase_N"/>
</dbReference>
<name>A0A5C6A101_9BACT</name>
<keyword evidence="6" id="KW-1185">Reference proteome</keyword>
<dbReference type="PANTHER" id="PTHR42693">
    <property type="entry name" value="ARYLSULFATASE FAMILY MEMBER"/>
    <property type="match status" value="1"/>
</dbReference>
<dbReference type="PROSITE" id="PS51257">
    <property type="entry name" value="PROKAR_LIPOPROTEIN"/>
    <property type="match status" value="1"/>
</dbReference>
<dbReference type="PANTHER" id="PTHR42693:SF53">
    <property type="entry name" value="ENDO-4-O-SULFATASE"/>
    <property type="match status" value="1"/>
</dbReference>
<evidence type="ECO:0000259" key="4">
    <source>
        <dbReference type="Pfam" id="PF00884"/>
    </source>
</evidence>
<dbReference type="SUPFAM" id="SSF53649">
    <property type="entry name" value="Alkaline phosphatase-like"/>
    <property type="match status" value="1"/>
</dbReference>
<dbReference type="InterPro" id="IPR050738">
    <property type="entry name" value="Sulfatase"/>
</dbReference>
<dbReference type="EC" id="3.1.6.1" evidence="5"/>
<evidence type="ECO:0000256" key="1">
    <source>
        <dbReference type="ARBA" id="ARBA00008779"/>
    </source>
</evidence>
<dbReference type="InterPro" id="IPR017850">
    <property type="entry name" value="Alkaline_phosphatase_core_sf"/>
</dbReference>
<dbReference type="OrthoDB" id="9783154at2"/>
<evidence type="ECO:0000256" key="3">
    <source>
        <dbReference type="SAM" id="SignalP"/>
    </source>
</evidence>
<keyword evidence="2 5" id="KW-0378">Hydrolase</keyword>
<feature type="domain" description="Sulfatase N-terminal" evidence="4">
    <location>
        <begin position="36"/>
        <end position="214"/>
    </location>
</feature>
<dbReference type="RefSeq" id="WP_146446734.1">
    <property type="nucleotide sequence ID" value="NZ_SJPR01000009.1"/>
</dbReference>
<evidence type="ECO:0000256" key="2">
    <source>
        <dbReference type="ARBA" id="ARBA00022801"/>
    </source>
</evidence>
<sequence precursor="true">MQPSRRRLVGIHVLCCLAIAAGCASASWSALADQRPNIVLILVDDMGYSDIGCYGSEVQTPNLDRLAADGLRFTQFYNSGRCCPTRASLMTGLHPHQVGIGHMTAPPNEPLDVQGAYQGYLSDNCVTIAEVLRAAGYHTFMTGKWHLGVEDRSTWPLQRGFDRYYGGLSGAFNYFHPGGNRGLTRGNEREVPGDDFYATDAFTDEACRYVTEATEADDRPSRACCGFPARVGRGHAAPFGRRGCRCCGRTRALQGSPARRRCRR</sequence>
<dbReference type="Pfam" id="PF00884">
    <property type="entry name" value="Sulfatase"/>
    <property type="match status" value="1"/>
</dbReference>
<proteinExistence type="inferred from homology"/>
<gene>
    <name evidence="5" type="primary">atsA_10</name>
    <name evidence="5" type="ORF">Pla108_40610</name>
</gene>
<dbReference type="GO" id="GO:0004065">
    <property type="term" value="F:arylsulfatase activity"/>
    <property type="evidence" value="ECO:0007669"/>
    <property type="project" value="UniProtKB-EC"/>
</dbReference>
<dbReference type="Proteomes" id="UP000317421">
    <property type="component" value="Unassembled WGS sequence"/>
</dbReference>
<dbReference type="Gene3D" id="3.40.720.10">
    <property type="entry name" value="Alkaline Phosphatase, subunit A"/>
    <property type="match status" value="1"/>
</dbReference>
<feature type="chain" id="PRO_5023006668" evidence="3">
    <location>
        <begin position="27"/>
        <end position="264"/>
    </location>
</feature>
<comment type="caution">
    <text evidence="5">The sequence shown here is derived from an EMBL/GenBank/DDBJ whole genome shotgun (WGS) entry which is preliminary data.</text>
</comment>
<evidence type="ECO:0000313" key="5">
    <source>
        <dbReference type="EMBL" id="TWT92921.1"/>
    </source>
</evidence>
<feature type="signal peptide" evidence="3">
    <location>
        <begin position="1"/>
        <end position="26"/>
    </location>
</feature>
<protein>
    <submittedName>
        <fullName evidence="5">Arylsulfatase</fullName>
        <ecNumber evidence="5">3.1.6.1</ecNumber>
    </submittedName>
</protein>
<dbReference type="AlphaFoldDB" id="A0A5C6A101"/>
<accession>A0A5C6A101</accession>
<reference evidence="5 6" key="1">
    <citation type="submission" date="2019-02" db="EMBL/GenBank/DDBJ databases">
        <title>Deep-cultivation of Planctomycetes and their phenomic and genomic characterization uncovers novel biology.</title>
        <authorList>
            <person name="Wiegand S."/>
            <person name="Jogler M."/>
            <person name="Boedeker C."/>
            <person name="Pinto D."/>
            <person name="Vollmers J."/>
            <person name="Rivas-Marin E."/>
            <person name="Kohn T."/>
            <person name="Peeters S.H."/>
            <person name="Heuer A."/>
            <person name="Rast P."/>
            <person name="Oberbeckmann S."/>
            <person name="Bunk B."/>
            <person name="Jeske O."/>
            <person name="Meyerdierks A."/>
            <person name="Storesund J.E."/>
            <person name="Kallscheuer N."/>
            <person name="Luecker S."/>
            <person name="Lage O.M."/>
            <person name="Pohl T."/>
            <person name="Merkel B.J."/>
            <person name="Hornburger P."/>
            <person name="Mueller R.-W."/>
            <person name="Bruemmer F."/>
            <person name="Labrenz M."/>
            <person name="Spormann A.M."/>
            <person name="Op Den Camp H."/>
            <person name="Overmann J."/>
            <person name="Amann R."/>
            <person name="Jetten M.S.M."/>
            <person name="Mascher T."/>
            <person name="Medema M.H."/>
            <person name="Devos D.P."/>
            <person name="Kaster A.-K."/>
            <person name="Ovreas L."/>
            <person name="Rohde M."/>
            <person name="Galperin M.Y."/>
            <person name="Jogler C."/>
        </authorList>
    </citation>
    <scope>NUCLEOTIDE SEQUENCE [LARGE SCALE GENOMIC DNA]</scope>
    <source>
        <strain evidence="5 6">Pla108</strain>
    </source>
</reference>
<organism evidence="5 6">
    <name type="scientific">Botrimarina colliarenosi</name>
    <dbReference type="NCBI Taxonomy" id="2528001"/>
    <lineage>
        <taxon>Bacteria</taxon>
        <taxon>Pseudomonadati</taxon>
        <taxon>Planctomycetota</taxon>
        <taxon>Planctomycetia</taxon>
        <taxon>Pirellulales</taxon>
        <taxon>Lacipirellulaceae</taxon>
        <taxon>Botrimarina</taxon>
    </lineage>
</organism>
<keyword evidence="3" id="KW-0732">Signal</keyword>
<dbReference type="EMBL" id="SJPR01000009">
    <property type="protein sequence ID" value="TWT92921.1"/>
    <property type="molecule type" value="Genomic_DNA"/>
</dbReference>
<comment type="similarity">
    <text evidence="1">Belongs to the sulfatase family.</text>
</comment>